<gene>
    <name evidence="7" type="ORF">LCI24_10820</name>
</gene>
<feature type="transmembrane region" description="Helical" evidence="4">
    <location>
        <begin position="393"/>
        <end position="414"/>
    </location>
</feature>
<dbReference type="GO" id="GO:0016757">
    <property type="term" value="F:glycosyltransferase activity"/>
    <property type="evidence" value="ECO:0007669"/>
    <property type="project" value="UniProtKB-KW"/>
</dbReference>
<evidence type="ECO:0000259" key="6">
    <source>
        <dbReference type="Pfam" id="PF13632"/>
    </source>
</evidence>
<reference evidence="7" key="1">
    <citation type="submission" date="2021-09" db="EMBL/GenBank/DDBJ databases">
        <authorList>
            <person name="Smyrli M."/>
        </authorList>
    </citation>
    <scope>NUCLEOTIDE SEQUENCE</scope>
    <source>
        <strain evidence="7">LAR25</strain>
    </source>
</reference>
<evidence type="ECO:0000259" key="5">
    <source>
        <dbReference type="Pfam" id="PF00535"/>
    </source>
</evidence>
<protein>
    <submittedName>
        <fullName evidence="7">Glycosyltransferase family 2 protein</fullName>
    </submittedName>
</protein>
<keyword evidence="4" id="KW-0812">Transmembrane</keyword>
<dbReference type="SUPFAM" id="SSF53448">
    <property type="entry name" value="Nucleotide-diphospho-sugar transferases"/>
    <property type="match status" value="1"/>
</dbReference>
<proteinExistence type="inferred from homology"/>
<dbReference type="InterPro" id="IPR001173">
    <property type="entry name" value="Glyco_trans_2-like"/>
</dbReference>
<keyword evidence="4" id="KW-1133">Transmembrane helix</keyword>
<feature type="transmembrane region" description="Helical" evidence="4">
    <location>
        <begin position="6"/>
        <end position="35"/>
    </location>
</feature>
<dbReference type="Pfam" id="PF13632">
    <property type="entry name" value="Glyco_trans_2_3"/>
    <property type="match status" value="1"/>
</dbReference>
<evidence type="ECO:0000256" key="2">
    <source>
        <dbReference type="ARBA" id="ARBA00022676"/>
    </source>
</evidence>
<accession>A0A9X4IPX5</accession>
<keyword evidence="8" id="KW-1185">Reference proteome</keyword>
<dbReference type="CDD" id="cd06423">
    <property type="entry name" value="CESA_like"/>
    <property type="match status" value="1"/>
</dbReference>
<keyword evidence="2" id="KW-0328">Glycosyltransferase</keyword>
<keyword evidence="3" id="KW-0808">Transferase</keyword>
<keyword evidence="4" id="KW-0472">Membrane</keyword>
<dbReference type="Gene3D" id="3.90.550.10">
    <property type="entry name" value="Spore Coat Polysaccharide Biosynthesis Protein SpsA, Chain A"/>
    <property type="match status" value="1"/>
</dbReference>
<evidence type="ECO:0000256" key="3">
    <source>
        <dbReference type="ARBA" id="ARBA00022679"/>
    </source>
</evidence>
<feature type="transmembrane region" description="Helical" evidence="4">
    <location>
        <begin position="435"/>
        <end position="452"/>
    </location>
</feature>
<dbReference type="Pfam" id="PF00535">
    <property type="entry name" value="Glycos_transf_2"/>
    <property type="match status" value="1"/>
</dbReference>
<sequence>MDTSSVAYYILLIIHFLFLGYSFLVLVSYGILAVYSRKETISYLRKNSFVNYKEILSSRLAPGISIIAPAYNESLNIVENVRSLLSTHYADYDVIIVNDGSTDDSLEKLIKAYNLEKVEYLINERIKTKPIRAGVFKSKNPAFERLIVVDKENGGKADALNVGLNISKNDYVACIDVDCLLMEDSLQKMIKPFLEYTDRKVIASGGVIRIANSCIIKNGKLIDINYPKATLVRLQILEYLRSFLLGRMAWSKLNGLLVISGAFGMFDKNIAIKVGGYSTETVGEDMEIVVRMRRYMEEQNKKYKVAYIPDPLCWTEAPESYRTFISQRNRWTRGTIETLKTHRVIGFNPKYRVLGMLSFPYWFLFERLAPIIEVLGIIYFTVLLFIGSVHWNYVLGFFLVAYFSSVIYTLLAIFSEEFSFHQYKKRGVGFQLIKSAFIEPFLLHPVVLYAALKGNKDYYFNKKLKWGKMTRKGLSNK</sequence>
<dbReference type="PANTHER" id="PTHR43630:SF1">
    <property type="entry name" value="POLY-BETA-1,6-N-ACETYL-D-GLUCOSAMINE SYNTHASE"/>
    <property type="match status" value="1"/>
</dbReference>
<dbReference type="RefSeq" id="WP_274640379.1">
    <property type="nucleotide sequence ID" value="NZ_JAIWJY010000006.1"/>
</dbReference>
<evidence type="ECO:0000256" key="1">
    <source>
        <dbReference type="ARBA" id="ARBA00006739"/>
    </source>
</evidence>
<dbReference type="EMBL" id="JAIWJY010000006">
    <property type="protein sequence ID" value="MDE1207280.1"/>
    <property type="molecule type" value="Genomic_DNA"/>
</dbReference>
<evidence type="ECO:0000313" key="8">
    <source>
        <dbReference type="Proteomes" id="UP001149303"/>
    </source>
</evidence>
<name>A0A9X4IPX5_9FLAO</name>
<evidence type="ECO:0000313" key="7">
    <source>
        <dbReference type="EMBL" id="MDE1207280.1"/>
    </source>
</evidence>
<feature type="domain" description="Glycosyltransferase 2-like" evidence="6">
    <location>
        <begin position="234"/>
        <end position="410"/>
    </location>
</feature>
<comment type="caution">
    <text evidence="7">The sequence shown here is derived from an EMBL/GenBank/DDBJ whole genome shotgun (WGS) entry which is preliminary data.</text>
</comment>
<dbReference type="Proteomes" id="UP001149303">
    <property type="component" value="Unassembled WGS sequence"/>
</dbReference>
<feature type="transmembrane region" description="Helical" evidence="4">
    <location>
        <begin position="368"/>
        <end position="387"/>
    </location>
</feature>
<feature type="domain" description="Glycosyltransferase 2-like" evidence="5">
    <location>
        <begin position="65"/>
        <end position="203"/>
    </location>
</feature>
<dbReference type="AlphaFoldDB" id="A0A9X4IPX5"/>
<organism evidence="7 8">
    <name type="scientific">Tenacibaculum larymnensis</name>
    <dbReference type="NCBI Taxonomy" id="2878201"/>
    <lineage>
        <taxon>Bacteria</taxon>
        <taxon>Pseudomonadati</taxon>
        <taxon>Bacteroidota</taxon>
        <taxon>Flavobacteriia</taxon>
        <taxon>Flavobacteriales</taxon>
        <taxon>Flavobacteriaceae</taxon>
        <taxon>Tenacibaculum</taxon>
    </lineage>
</organism>
<dbReference type="InterPro" id="IPR029044">
    <property type="entry name" value="Nucleotide-diphossugar_trans"/>
</dbReference>
<dbReference type="PANTHER" id="PTHR43630">
    <property type="entry name" value="POLY-BETA-1,6-N-ACETYL-D-GLUCOSAMINE SYNTHASE"/>
    <property type="match status" value="1"/>
</dbReference>
<comment type="similarity">
    <text evidence="1">Belongs to the glycosyltransferase 2 family.</text>
</comment>
<evidence type="ECO:0000256" key="4">
    <source>
        <dbReference type="SAM" id="Phobius"/>
    </source>
</evidence>